<keyword evidence="2" id="KW-1185">Reference proteome</keyword>
<dbReference type="Proteomes" id="UP000314294">
    <property type="component" value="Unassembled WGS sequence"/>
</dbReference>
<reference evidence="1 2" key="1">
    <citation type="submission" date="2019-03" db="EMBL/GenBank/DDBJ databases">
        <title>First draft genome of Liparis tanakae, snailfish: a comprehensive survey of snailfish specific genes.</title>
        <authorList>
            <person name="Kim W."/>
            <person name="Song I."/>
            <person name="Jeong J.-H."/>
            <person name="Kim D."/>
            <person name="Kim S."/>
            <person name="Ryu S."/>
            <person name="Song J.Y."/>
            <person name="Lee S.K."/>
        </authorList>
    </citation>
    <scope>NUCLEOTIDE SEQUENCE [LARGE SCALE GENOMIC DNA]</scope>
    <source>
        <tissue evidence="1">Muscle</tissue>
    </source>
</reference>
<dbReference type="OrthoDB" id="8612865at2759"/>
<dbReference type="AlphaFoldDB" id="A0A4Z2IFB6"/>
<dbReference type="EMBL" id="SRLO01000092">
    <property type="protein sequence ID" value="TNN76527.1"/>
    <property type="molecule type" value="Genomic_DNA"/>
</dbReference>
<gene>
    <name evidence="1" type="ORF">EYF80_013177</name>
</gene>
<name>A0A4Z2IFB6_9TELE</name>
<evidence type="ECO:0000313" key="1">
    <source>
        <dbReference type="EMBL" id="TNN76527.1"/>
    </source>
</evidence>
<evidence type="ECO:0000313" key="2">
    <source>
        <dbReference type="Proteomes" id="UP000314294"/>
    </source>
</evidence>
<comment type="caution">
    <text evidence="1">The sequence shown here is derived from an EMBL/GenBank/DDBJ whole genome shotgun (WGS) entry which is preliminary data.</text>
</comment>
<protein>
    <submittedName>
        <fullName evidence="1">Uncharacterized protein</fullName>
    </submittedName>
</protein>
<accession>A0A4Z2IFB6</accession>
<proteinExistence type="predicted"/>
<sequence>MRDQHTTMCRMMVLERKCTDRAVRLRSAVESQVNTGVSSVDVWDKTVSFFTVKKAFIFHNGYTKSSREAMRLFPSTAEDTAETLWACALTRSLRRKYKRELLQRSGAMMCMAKMVK</sequence>
<organism evidence="1 2">
    <name type="scientific">Liparis tanakae</name>
    <name type="common">Tanaka's snailfish</name>
    <dbReference type="NCBI Taxonomy" id="230148"/>
    <lineage>
        <taxon>Eukaryota</taxon>
        <taxon>Metazoa</taxon>
        <taxon>Chordata</taxon>
        <taxon>Craniata</taxon>
        <taxon>Vertebrata</taxon>
        <taxon>Euteleostomi</taxon>
        <taxon>Actinopterygii</taxon>
        <taxon>Neopterygii</taxon>
        <taxon>Teleostei</taxon>
        <taxon>Neoteleostei</taxon>
        <taxon>Acanthomorphata</taxon>
        <taxon>Eupercaria</taxon>
        <taxon>Perciformes</taxon>
        <taxon>Cottioidei</taxon>
        <taxon>Cottales</taxon>
        <taxon>Liparidae</taxon>
        <taxon>Liparis</taxon>
    </lineage>
</organism>